<dbReference type="Pfam" id="PF01082">
    <property type="entry name" value="Cu2_monooxygen"/>
    <property type="match status" value="1"/>
</dbReference>
<evidence type="ECO:0000256" key="1">
    <source>
        <dbReference type="ARBA" id="ARBA00001973"/>
    </source>
</evidence>
<dbReference type="EMBL" id="QKKF02022863">
    <property type="protein sequence ID" value="RZF37938.1"/>
    <property type="molecule type" value="Genomic_DNA"/>
</dbReference>
<comment type="caution">
    <text evidence="11">The sequence shown here is derived from an EMBL/GenBank/DDBJ whole genome shotgun (WGS) entry which is preliminary data.</text>
</comment>
<dbReference type="InParanoid" id="A0A482WWS3"/>
<proteinExistence type="inferred from homology"/>
<dbReference type="Gene3D" id="2.60.120.310">
    <property type="entry name" value="Copper type II, ascorbate-dependent monooxygenase, N-terminal domain"/>
    <property type="match status" value="1"/>
</dbReference>
<dbReference type="STRING" id="195883.A0A482WWS3"/>
<accession>A0A482WWS3</accession>
<dbReference type="GO" id="GO:0005507">
    <property type="term" value="F:copper ion binding"/>
    <property type="evidence" value="ECO:0007669"/>
    <property type="project" value="InterPro"/>
</dbReference>
<gene>
    <name evidence="11" type="ORF">LSTR_LSTR005438</name>
</gene>
<dbReference type="GO" id="GO:0042420">
    <property type="term" value="P:dopamine catabolic process"/>
    <property type="evidence" value="ECO:0007669"/>
    <property type="project" value="TreeGrafter"/>
</dbReference>
<dbReference type="InterPro" id="IPR024548">
    <property type="entry name" value="Cu2_monoox_C"/>
</dbReference>
<feature type="domain" description="Copper type II ascorbate-dependent monooxygenase N-terminal" evidence="9">
    <location>
        <begin position="70"/>
        <end position="171"/>
    </location>
</feature>
<keyword evidence="12" id="KW-1185">Reference proteome</keyword>
<evidence type="ECO:0000256" key="2">
    <source>
        <dbReference type="ARBA" id="ARBA00004370"/>
    </source>
</evidence>
<evidence type="ECO:0008006" key="13">
    <source>
        <dbReference type="Google" id="ProtNLM"/>
    </source>
</evidence>
<dbReference type="InterPro" id="IPR008977">
    <property type="entry name" value="PHM/PNGase_F_dom_sf"/>
</dbReference>
<dbReference type="InterPro" id="IPR036939">
    <property type="entry name" value="Cu2_ascorb_mOase_N_sf"/>
</dbReference>
<evidence type="ECO:0000259" key="10">
    <source>
        <dbReference type="Pfam" id="PF03712"/>
    </source>
</evidence>
<evidence type="ECO:0000256" key="3">
    <source>
        <dbReference type="ARBA" id="ARBA00010676"/>
    </source>
</evidence>
<dbReference type="CDD" id="cd09631">
    <property type="entry name" value="DOMON_DOH"/>
    <property type="match status" value="1"/>
</dbReference>
<dbReference type="FunCoup" id="A0A482WWS3">
    <property type="interactions" value="21"/>
</dbReference>
<dbReference type="SUPFAM" id="SSF49742">
    <property type="entry name" value="PHM/PNGase F"/>
    <property type="match status" value="2"/>
</dbReference>
<keyword evidence="8" id="KW-0325">Glycoprotein</keyword>
<keyword evidence="5" id="KW-1133">Transmembrane helix</keyword>
<dbReference type="Gene3D" id="2.60.120.230">
    <property type="match status" value="1"/>
</dbReference>
<dbReference type="GO" id="GO:0005615">
    <property type="term" value="C:extracellular space"/>
    <property type="evidence" value="ECO:0007669"/>
    <property type="project" value="TreeGrafter"/>
</dbReference>
<dbReference type="GO" id="GO:0004500">
    <property type="term" value="F:dopamine beta-monooxygenase activity"/>
    <property type="evidence" value="ECO:0007669"/>
    <property type="project" value="InterPro"/>
</dbReference>
<comment type="subcellular location">
    <subcellularLocation>
        <location evidence="2">Membrane</location>
    </subcellularLocation>
</comment>
<name>A0A482WWS3_LAOST</name>
<dbReference type="Proteomes" id="UP000291343">
    <property type="component" value="Unassembled WGS sequence"/>
</dbReference>
<dbReference type="InterPro" id="IPR014784">
    <property type="entry name" value="Cu2_ascorb_mOase-like_C"/>
</dbReference>
<dbReference type="Pfam" id="PF03712">
    <property type="entry name" value="Cu2_monoox_C"/>
    <property type="match status" value="1"/>
</dbReference>
<dbReference type="GO" id="GO:0030667">
    <property type="term" value="C:secretory granule membrane"/>
    <property type="evidence" value="ECO:0007669"/>
    <property type="project" value="TreeGrafter"/>
</dbReference>
<comment type="similarity">
    <text evidence="3">Belongs to the copper type II ascorbate-dependent monooxygenase family.</text>
</comment>
<sequence>MEDEHQDCKNFRVMTHGNLTKFIFVRKFDTCDSQDYVIEEGTTHIVYSIGDGPLFSINGLNISATSHNGMQRTQLLKNFEPIIQKGNEPLVHHIEVFHCVADPEEKIPLYSGPCTATNRPQATQVCKKVIAAWAMGATPFTYPREAGLPIGGLDFNRFVMLEVHYNNQNMKDDWVDSSGVRVHVTDELRENDAAVLELGLEYIDKMAIPPRQKVFTLSGYCITECTGISLPPEGIVIFGSQLHTHLTGVRVFTKHIRDGKELKEVNRDNHYSTHFQEIRMLKERTILLPGDALITTCWYNTEDRTNITVGGFAISDEMCVNYIYYYPKSNLEVCKSSISDSNLINYFKLMNELENQPTSPKLGITDNYNSIEWNPIRVRILDELYHQSPIYMQCNQSSGARYPGDWSRVPLTKISHHLPIPKRDCP</sequence>
<dbReference type="GO" id="GO:0006589">
    <property type="term" value="P:octopamine biosynthetic process"/>
    <property type="evidence" value="ECO:0007669"/>
    <property type="project" value="TreeGrafter"/>
</dbReference>
<keyword evidence="6" id="KW-0472">Membrane</keyword>
<dbReference type="InterPro" id="IPR000945">
    <property type="entry name" value="DBH-like"/>
</dbReference>
<comment type="cofactor">
    <cofactor evidence="1">
        <name>Cu(2+)</name>
        <dbReference type="ChEBI" id="CHEBI:29036"/>
    </cofactor>
</comment>
<reference evidence="11 12" key="1">
    <citation type="journal article" date="2017" name="Gigascience">
        <title>Genome sequence of the small brown planthopper, Laodelphax striatellus.</title>
        <authorList>
            <person name="Zhu J."/>
            <person name="Jiang F."/>
            <person name="Wang X."/>
            <person name="Yang P."/>
            <person name="Bao Y."/>
            <person name="Zhao W."/>
            <person name="Wang W."/>
            <person name="Lu H."/>
            <person name="Wang Q."/>
            <person name="Cui N."/>
            <person name="Li J."/>
            <person name="Chen X."/>
            <person name="Luo L."/>
            <person name="Yu J."/>
            <person name="Kang L."/>
            <person name="Cui F."/>
        </authorList>
    </citation>
    <scope>NUCLEOTIDE SEQUENCE [LARGE SCALE GENOMIC DNA]</scope>
    <source>
        <strain evidence="11">Lst14</strain>
    </source>
</reference>
<dbReference type="AlphaFoldDB" id="A0A482WWS3"/>
<evidence type="ECO:0000256" key="6">
    <source>
        <dbReference type="ARBA" id="ARBA00023136"/>
    </source>
</evidence>
<dbReference type="InterPro" id="IPR000323">
    <property type="entry name" value="Cu2_ascorb_mOase_N"/>
</dbReference>
<dbReference type="InterPro" id="IPR045266">
    <property type="entry name" value="DOH_DOMON"/>
</dbReference>
<evidence type="ECO:0000256" key="4">
    <source>
        <dbReference type="ARBA" id="ARBA00022692"/>
    </source>
</evidence>
<dbReference type="OrthoDB" id="129121at2759"/>
<dbReference type="PANTHER" id="PTHR10157:SF29">
    <property type="entry name" value="DOPAMINE BETA-HYDROXYLASE"/>
    <property type="match status" value="1"/>
</dbReference>
<evidence type="ECO:0000256" key="5">
    <source>
        <dbReference type="ARBA" id="ARBA00022989"/>
    </source>
</evidence>
<evidence type="ECO:0000313" key="11">
    <source>
        <dbReference type="EMBL" id="RZF37938.1"/>
    </source>
</evidence>
<keyword evidence="7" id="KW-1015">Disulfide bond</keyword>
<keyword evidence="4" id="KW-0812">Transmembrane</keyword>
<feature type="domain" description="Copper type II ascorbate-dependent monooxygenase C-terminal" evidence="10">
    <location>
        <begin position="192"/>
        <end position="347"/>
    </location>
</feature>
<organism evidence="11 12">
    <name type="scientific">Laodelphax striatellus</name>
    <name type="common">Small brown planthopper</name>
    <name type="synonym">Delphax striatella</name>
    <dbReference type="NCBI Taxonomy" id="195883"/>
    <lineage>
        <taxon>Eukaryota</taxon>
        <taxon>Metazoa</taxon>
        <taxon>Ecdysozoa</taxon>
        <taxon>Arthropoda</taxon>
        <taxon>Hexapoda</taxon>
        <taxon>Insecta</taxon>
        <taxon>Pterygota</taxon>
        <taxon>Neoptera</taxon>
        <taxon>Paraneoptera</taxon>
        <taxon>Hemiptera</taxon>
        <taxon>Auchenorrhyncha</taxon>
        <taxon>Fulgoroidea</taxon>
        <taxon>Delphacidae</taxon>
        <taxon>Criomorphinae</taxon>
        <taxon>Laodelphax</taxon>
    </lineage>
</organism>
<evidence type="ECO:0000259" key="9">
    <source>
        <dbReference type="Pfam" id="PF01082"/>
    </source>
</evidence>
<evidence type="ECO:0000256" key="8">
    <source>
        <dbReference type="ARBA" id="ARBA00023180"/>
    </source>
</evidence>
<dbReference type="SMR" id="A0A482WWS3"/>
<dbReference type="PANTHER" id="PTHR10157">
    <property type="entry name" value="DOPAMINE BETA HYDROXYLASE RELATED"/>
    <property type="match status" value="1"/>
</dbReference>
<dbReference type="FunFam" id="2.60.120.230:FF:000001">
    <property type="entry name" value="Monooxygenase, DBH-like 1"/>
    <property type="match status" value="1"/>
</dbReference>
<dbReference type="GO" id="GO:0042421">
    <property type="term" value="P:norepinephrine biosynthetic process"/>
    <property type="evidence" value="ECO:0007669"/>
    <property type="project" value="TreeGrafter"/>
</dbReference>
<evidence type="ECO:0000313" key="12">
    <source>
        <dbReference type="Proteomes" id="UP000291343"/>
    </source>
</evidence>
<protein>
    <recommendedName>
        <fullName evidence="13">DOMON domain-containing protein</fullName>
    </recommendedName>
</protein>
<evidence type="ECO:0000256" key="7">
    <source>
        <dbReference type="ARBA" id="ARBA00023157"/>
    </source>
</evidence>